<dbReference type="Pfam" id="PF13361">
    <property type="entry name" value="UvrD_C"/>
    <property type="match status" value="1"/>
</dbReference>
<comment type="caution">
    <text evidence="8">The sequence shown here is derived from an EMBL/GenBank/DDBJ whole genome shotgun (WGS) entry which is preliminary data.</text>
</comment>
<dbReference type="EMBL" id="WHVB01000007">
    <property type="protein sequence ID" value="KAF8480728.1"/>
    <property type="molecule type" value="Genomic_DNA"/>
</dbReference>
<feature type="domain" description="UvrD-like helicase ATP-binding" evidence="7">
    <location>
        <begin position="471"/>
        <end position="829"/>
    </location>
</feature>
<evidence type="ECO:0000256" key="1">
    <source>
        <dbReference type="ARBA" id="ARBA00022741"/>
    </source>
</evidence>
<dbReference type="InterPro" id="IPR014016">
    <property type="entry name" value="UvrD-like_ATP-bd"/>
</dbReference>
<dbReference type="PROSITE" id="PS51198">
    <property type="entry name" value="UVRD_HELICASE_ATP_BIND"/>
    <property type="match status" value="1"/>
</dbReference>
<evidence type="ECO:0000256" key="3">
    <source>
        <dbReference type="ARBA" id="ARBA00022806"/>
    </source>
</evidence>
<keyword evidence="2 5" id="KW-0378">Hydrolase</keyword>
<keyword evidence="3 5" id="KW-0347">Helicase</keyword>
<dbReference type="InterPro" id="IPR027417">
    <property type="entry name" value="P-loop_NTPase"/>
</dbReference>
<evidence type="ECO:0000313" key="9">
    <source>
        <dbReference type="Proteomes" id="UP000759537"/>
    </source>
</evidence>
<evidence type="ECO:0000256" key="6">
    <source>
        <dbReference type="SAM" id="MobiDB-lite"/>
    </source>
</evidence>
<dbReference type="SUPFAM" id="SSF52540">
    <property type="entry name" value="P-loop containing nucleoside triphosphate hydrolases"/>
    <property type="match status" value="1"/>
</dbReference>
<dbReference type="GO" id="GO:0005524">
    <property type="term" value="F:ATP binding"/>
    <property type="evidence" value="ECO:0007669"/>
    <property type="project" value="UniProtKB-UniRule"/>
</dbReference>
<dbReference type="InterPro" id="IPR014017">
    <property type="entry name" value="DNA_helicase_UvrD-like_C"/>
</dbReference>
<protein>
    <recommendedName>
        <fullName evidence="7">UvrD-like helicase ATP-binding domain-containing protein</fullName>
    </recommendedName>
</protein>
<dbReference type="Proteomes" id="UP000759537">
    <property type="component" value="Unassembled WGS sequence"/>
</dbReference>
<accession>A0A9P5T9J9</accession>
<dbReference type="Gene3D" id="3.40.50.300">
    <property type="entry name" value="P-loop containing nucleotide triphosphate hydrolases"/>
    <property type="match status" value="2"/>
</dbReference>
<evidence type="ECO:0000256" key="2">
    <source>
        <dbReference type="ARBA" id="ARBA00022801"/>
    </source>
</evidence>
<dbReference type="InterPro" id="IPR039904">
    <property type="entry name" value="TRANK1"/>
</dbReference>
<gene>
    <name evidence="8" type="ORF">DFH94DRAFT_852882</name>
</gene>
<feature type="binding site" evidence="5">
    <location>
        <begin position="492"/>
        <end position="499"/>
    </location>
    <ligand>
        <name>ATP</name>
        <dbReference type="ChEBI" id="CHEBI:30616"/>
    </ligand>
</feature>
<dbReference type="OrthoDB" id="3156807at2759"/>
<evidence type="ECO:0000313" key="8">
    <source>
        <dbReference type="EMBL" id="KAF8480728.1"/>
    </source>
</evidence>
<evidence type="ECO:0000256" key="5">
    <source>
        <dbReference type="PROSITE-ProRule" id="PRU00560"/>
    </source>
</evidence>
<evidence type="ECO:0000256" key="4">
    <source>
        <dbReference type="ARBA" id="ARBA00022840"/>
    </source>
</evidence>
<proteinExistence type="predicted"/>
<dbReference type="GO" id="GO:0016787">
    <property type="term" value="F:hydrolase activity"/>
    <property type="evidence" value="ECO:0007669"/>
    <property type="project" value="UniProtKB-UniRule"/>
</dbReference>
<dbReference type="PANTHER" id="PTHR21529:SF4">
    <property type="entry name" value="TPR AND ANKYRIN REPEAT-CONTAINING PROTEIN 1"/>
    <property type="match status" value="1"/>
</dbReference>
<keyword evidence="9" id="KW-1185">Reference proteome</keyword>
<organism evidence="8 9">
    <name type="scientific">Russula ochroleuca</name>
    <dbReference type="NCBI Taxonomy" id="152965"/>
    <lineage>
        <taxon>Eukaryota</taxon>
        <taxon>Fungi</taxon>
        <taxon>Dikarya</taxon>
        <taxon>Basidiomycota</taxon>
        <taxon>Agaricomycotina</taxon>
        <taxon>Agaricomycetes</taxon>
        <taxon>Russulales</taxon>
        <taxon>Russulaceae</taxon>
        <taxon>Russula</taxon>
    </lineage>
</organism>
<reference evidence="8" key="2">
    <citation type="journal article" date="2020" name="Nat. Commun.">
        <title>Large-scale genome sequencing of mycorrhizal fungi provides insights into the early evolution of symbiotic traits.</title>
        <authorList>
            <person name="Miyauchi S."/>
            <person name="Kiss E."/>
            <person name="Kuo A."/>
            <person name="Drula E."/>
            <person name="Kohler A."/>
            <person name="Sanchez-Garcia M."/>
            <person name="Morin E."/>
            <person name="Andreopoulos B."/>
            <person name="Barry K.W."/>
            <person name="Bonito G."/>
            <person name="Buee M."/>
            <person name="Carver A."/>
            <person name="Chen C."/>
            <person name="Cichocki N."/>
            <person name="Clum A."/>
            <person name="Culley D."/>
            <person name="Crous P.W."/>
            <person name="Fauchery L."/>
            <person name="Girlanda M."/>
            <person name="Hayes R.D."/>
            <person name="Keri Z."/>
            <person name="LaButti K."/>
            <person name="Lipzen A."/>
            <person name="Lombard V."/>
            <person name="Magnuson J."/>
            <person name="Maillard F."/>
            <person name="Murat C."/>
            <person name="Nolan M."/>
            <person name="Ohm R.A."/>
            <person name="Pangilinan J."/>
            <person name="Pereira M.F."/>
            <person name="Perotto S."/>
            <person name="Peter M."/>
            <person name="Pfister S."/>
            <person name="Riley R."/>
            <person name="Sitrit Y."/>
            <person name="Stielow J.B."/>
            <person name="Szollosi G."/>
            <person name="Zifcakova L."/>
            <person name="Stursova M."/>
            <person name="Spatafora J.W."/>
            <person name="Tedersoo L."/>
            <person name="Vaario L.M."/>
            <person name="Yamada A."/>
            <person name="Yan M."/>
            <person name="Wang P."/>
            <person name="Xu J."/>
            <person name="Bruns T."/>
            <person name="Baldrian P."/>
            <person name="Vilgalys R."/>
            <person name="Dunand C."/>
            <person name="Henrissat B."/>
            <person name="Grigoriev I.V."/>
            <person name="Hibbett D."/>
            <person name="Nagy L.G."/>
            <person name="Martin F.M."/>
        </authorList>
    </citation>
    <scope>NUCLEOTIDE SEQUENCE</scope>
    <source>
        <strain evidence="8">Prilba</strain>
    </source>
</reference>
<evidence type="ECO:0000259" key="7">
    <source>
        <dbReference type="PROSITE" id="PS51198"/>
    </source>
</evidence>
<dbReference type="GO" id="GO:0004386">
    <property type="term" value="F:helicase activity"/>
    <property type="evidence" value="ECO:0007669"/>
    <property type="project" value="UniProtKB-UniRule"/>
</dbReference>
<keyword evidence="1 5" id="KW-0547">Nucleotide-binding</keyword>
<name>A0A9P5T9J9_9AGAM</name>
<feature type="region of interest" description="Disordered" evidence="6">
    <location>
        <begin position="616"/>
        <end position="636"/>
    </location>
</feature>
<dbReference type="PANTHER" id="PTHR21529">
    <property type="entry name" value="MAMMARY TURMOR VIRUS RECEPTOR HOMOLOG 1, 2 MTVR1, 2"/>
    <property type="match status" value="1"/>
</dbReference>
<keyword evidence="4 5" id="KW-0067">ATP-binding</keyword>
<sequence length="2148" mass="245906">MSQSSEFSADLHKQLLAGLDIFHPSRLSTEDDIALAVHVLEGCLDDESIGPIILCSVQPEHPYVFEFIVSSISEDSSKLVSQHILDRLPSDADGFRASLGYQVLSRLSHTLSRHPYTSGQQPGLRRDIEVAPVALEDLSKLLRGGYLDGAEAEGKANKRNMQRGKTQRSKVTSVVHSEINCRVFEALGREAPRDRESAEELIRSIIATQKNTLKFFATLLRTPEAARLVRRSYFRENVLQGNLPITDEQVAIPSVIGPAPSLANTADSIRADLYFESAAGYGKWRILCPGPFLRDLVRDGAQSRSVLKRLEELSLGCFSETNQLRLTSDSPIEIYQARLPGNLRLVYHVDIIHEFGKDYKTQVLRILGTYTMDNLAKQNWDDVGKYRAQKGQDYVVKCRARNRCHGFYFDPVTFDTIETSTKAVFAVAESPQKGDVGGVDEIHRLLDLEQYAILSQNVIKDILEGHDYHHVFQVSHEENKVLECTRSSFVLGRSGTGKTTVIVFKIFGIERAWQNQGCIGSRPRQLFITKSRLLAEKVEREYVSLLYSLSTGPDAPLYVRERIQRWNSRRKKVIFNPDDAEGKRDDLPEKFSELRDSDFPLFLTMDTLSSLLEADMQPASGSSSGKNSRSKKRKHEWHGRTDLVTYDVFKRAYWPRLSRSPNKALSSLAFGEFLGTIKGSEKSVDYPNRALDRWAYENLTNTYQVKYSLFEAYETLKLKRGERDLADRTHKLLSELKENGLKGKPIDFVYVDEVQDLLLIDTRLIISLCRNPDGLLWAGDTAQTISIGSTFTFKQLGASVYKYQRSIRDVHGTPRRPEGFLLLKNYRSHGGIVECANAIIQLLQRFPNAIDSLQPEAGVVGKELPKFFHGEGLPQGREFFLSKPSGRLARLGHNQCIIVRDDAARESFRTEIGRVGVTLTLFNSKGLEYDDVILYNFFEESASEKLWKYMINEDQDKLCGSQYAPLIHELKCLYVAITRAKHRVWIVDYSDTCEPIMRFLLDRKLVVESLITCNPLESFANESTTSSEWSEEGNRLLNHREFEEATMAFDNAGDVYMAAVAAAYQSREVARDIPESETRHRQKAFVDAASSFEHCAEMAKSAEEESTHYATAARCYAEINYHQDVVRAFKLANMFTEAASYCFDKNLLDTAVSIIKKHEADVDSQTTDCIKEVARLSYLESKELEKAVDLFKDDEEGMMEFVVEHDLGKTRALLLVGQGKYGEAVRQYLDEDQDSEALDLALEKIDDVMQDIDAFDAIVENILWRYLSFGRRGWPEGAHIPSDKILALLERVRNVNLNPDNRDQKVMMLFIFKLVFQDSRSTNNLKILSNHVLRSDCLRLDKAVRLLALDFLFDDMSSALDVSSQTGVVSSLEHFYEYSLLIRDAALDKTPWDSPWLRTLFQFEKDGEDIRIRPETFLYENYRTRGPSPSQSVENLEPQTVSLSREELFHNLSRLLSERLKSRISAKDRITSRLRLFDPCIPFVLYGTCRSDHSFSHELDEDWFNRRARFHLQHIMILDNLHAFDLEDDFPSRIRSQRRLLGTLENALNPLLYLSGTISTLNEDLIKEATNGFLTVKRWASDVLYTLNPSREELQGAFLTNLCKAFTLGRLRQDDRAIDDYLRRIPSAYSWKQRHPRLIFFLPSGFQIYTLPDFLAFIDGSGDLALGIRFFRYLVRERIPIDLAVLCNIMERLFGLAIMTERYRGNLHSVLLPRNWILALWRDFVTFKERTLAPLWVLAQSTESLLKDVYTGEYLRHTINDFETPGWPDRKNKVDNWSKDLPRKYLQDLSITRICRCLCLVGENFLYLRNDVLRTMGLLRTSRRPESTAFHWPYINSQNWPNIAQVLYHSTAQPFDQLVRLHQRVFPIFVPYPPSVQLVVFEDMNTIPDLLRSRSTNRQDHRQCGVDIRTVSHANSGPSSMTVVGNTSASDGMDGLGDIPSDERRAEGLAEYAAQDADDGEEPDRTKEAIIIQRAARHHILKDIEEHSNDALTKGRQRLFKSCKASANAVHAKYRKFYLGPVPHLFLCVEWIVTRAQDSKDDIKARRGDLEATLQEKSDLIAQHKQIREILYEARKVQKLMEPGSKAHPDVKLESDWDDERCLEPLRSAVTKTRDLLERLDDPEAPSDEFELAWNAIMPNRLRERKRQ</sequence>
<reference evidence="8" key="1">
    <citation type="submission" date="2019-10" db="EMBL/GenBank/DDBJ databases">
        <authorList>
            <consortium name="DOE Joint Genome Institute"/>
            <person name="Kuo A."/>
            <person name="Miyauchi S."/>
            <person name="Kiss E."/>
            <person name="Drula E."/>
            <person name="Kohler A."/>
            <person name="Sanchez-Garcia M."/>
            <person name="Andreopoulos B."/>
            <person name="Barry K.W."/>
            <person name="Bonito G."/>
            <person name="Buee M."/>
            <person name="Carver A."/>
            <person name="Chen C."/>
            <person name="Cichocki N."/>
            <person name="Clum A."/>
            <person name="Culley D."/>
            <person name="Crous P.W."/>
            <person name="Fauchery L."/>
            <person name="Girlanda M."/>
            <person name="Hayes R."/>
            <person name="Keri Z."/>
            <person name="LaButti K."/>
            <person name="Lipzen A."/>
            <person name="Lombard V."/>
            <person name="Magnuson J."/>
            <person name="Maillard F."/>
            <person name="Morin E."/>
            <person name="Murat C."/>
            <person name="Nolan M."/>
            <person name="Ohm R."/>
            <person name="Pangilinan J."/>
            <person name="Pereira M."/>
            <person name="Perotto S."/>
            <person name="Peter M."/>
            <person name="Riley R."/>
            <person name="Sitrit Y."/>
            <person name="Stielow B."/>
            <person name="Szollosi G."/>
            <person name="Zifcakova L."/>
            <person name="Stursova M."/>
            <person name="Spatafora J.W."/>
            <person name="Tedersoo L."/>
            <person name="Vaario L.-M."/>
            <person name="Yamada A."/>
            <person name="Yan M."/>
            <person name="Wang P."/>
            <person name="Xu J."/>
            <person name="Bruns T."/>
            <person name="Baldrian P."/>
            <person name="Vilgalys R."/>
            <person name="Henrissat B."/>
            <person name="Grigoriev I.V."/>
            <person name="Hibbett D."/>
            <person name="Nagy L.G."/>
            <person name="Martin F.M."/>
        </authorList>
    </citation>
    <scope>NUCLEOTIDE SEQUENCE</scope>
    <source>
        <strain evidence="8">Prilba</strain>
    </source>
</reference>